<keyword evidence="3" id="KW-1185">Reference proteome</keyword>
<evidence type="ECO:0000313" key="3">
    <source>
        <dbReference type="Proteomes" id="UP000611640"/>
    </source>
</evidence>
<proteinExistence type="predicted"/>
<accession>A0A7R7DMW8</accession>
<dbReference type="KEGG" id="atl:Athai_18100"/>
<dbReference type="Proteomes" id="UP000611640">
    <property type="component" value="Chromosome"/>
</dbReference>
<feature type="region of interest" description="Disordered" evidence="1">
    <location>
        <begin position="25"/>
        <end position="53"/>
    </location>
</feature>
<dbReference type="EMBL" id="AP023355">
    <property type="protein sequence ID" value="BCJ34307.1"/>
    <property type="molecule type" value="Genomic_DNA"/>
</dbReference>
<dbReference type="AlphaFoldDB" id="A0A7R7DMW8"/>
<evidence type="ECO:0000313" key="2">
    <source>
        <dbReference type="EMBL" id="BCJ34307.1"/>
    </source>
</evidence>
<name>A0A7R7DMW8_9ACTN</name>
<gene>
    <name evidence="2" type="ORF">Athai_18100</name>
</gene>
<evidence type="ECO:0000256" key="1">
    <source>
        <dbReference type="SAM" id="MobiDB-lite"/>
    </source>
</evidence>
<protein>
    <submittedName>
        <fullName evidence="2">Uncharacterized protein</fullName>
    </submittedName>
</protein>
<organism evidence="2 3">
    <name type="scientific">Actinocatenispora thailandica</name>
    <dbReference type="NCBI Taxonomy" id="227318"/>
    <lineage>
        <taxon>Bacteria</taxon>
        <taxon>Bacillati</taxon>
        <taxon>Actinomycetota</taxon>
        <taxon>Actinomycetes</taxon>
        <taxon>Micromonosporales</taxon>
        <taxon>Micromonosporaceae</taxon>
        <taxon>Actinocatenispora</taxon>
    </lineage>
</organism>
<reference evidence="2 3" key="1">
    <citation type="submission" date="2020-08" db="EMBL/GenBank/DDBJ databases">
        <title>Whole genome shotgun sequence of Actinocatenispora thailandica NBRC 105041.</title>
        <authorList>
            <person name="Komaki H."/>
            <person name="Tamura T."/>
        </authorList>
    </citation>
    <scope>NUCLEOTIDE SEQUENCE [LARGE SCALE GENOMIC DNA]</scope>
    <source>
        <strain evidence="2 3">NBRC 105041</strain>
    </source>
</reference>
<sequence length="71" mass="7311">MAATAPVEAQSEVLTVTVLPCTTTATTGAAEAPDDRARDAPAAPNAPATTILRTKDIPYTPQIAYEVTQSP</sequence>